<accession>A0A6A4V3R7</accession>
<keyword evidence="1" id="KW-0175">Coiled coil</keyword>
<organism evidence="3 4">
    <name type="scientific">Amphibalanus amphitrite</name>
    <name type="common">Striped barnacle</name>
    <name type="synonym">Balanus amphitrite</name>
    <dbReference type="NCBI Taxonomy" id="1232801"/>
    <lineage>
        <taxon>Eukaryota</taxon>
        <taxon>Metazoa</taxon>
        <taxon>Ecdysozoa</taxon>
        <taxon>Arthropoda</taxon>
        <taxon>Crustacea</taxon>
        <taxon>Multicrustacea</taxon>
        <taxon>Cirripedia</taxon>
        <taxon>Thoracica</taxon>
        <taxon>Thoracicalcarea</taxon>
        <taxon>Balanomorpha</taxon>
        <taxon>Balanoidea</taxon>
        <taxon>Balanidae</taxon>
        <taxon>Amphibalaninae</taxon>
        <taxon>Amphibalanus</taxon>
    </lineage>
</organism>
<feature type="coiled-coil region" evidence="1">
    <location>
        <begin position="35"/>
        <end position="62"/>
    </location>
</feature>
<comment type="caution">
    <text evidence="3">The sequence shown here is derived from an EMBL/GenBank/DDBJ whole genome shotgun (WGS) entry which is preliminary data.</text>
</comment>
<dbReference type="Gene3D" id="3.30.70.1820">
    <property type="entry name" value="L1 transposable element, RRM domain"/>
    <property type="match status" value="1"/>
</dbReference>
<proteinExistence type="predicted"/>
<evidence type="ECO:0000256" key="1">
    <source>
        <dbReference type="SAM" id="Coils"/>
    </source>
</evidence>
<evidence type="ECO:0000313" key="3">
    <source>
        <dbReference type="EMBL" id="KAF0290937.1"/>
    </source>
</evidence>
<dbReference type="EMBL" id="VIIS01001919">
    <property type="protein sequence ID" value="KAF0290937.1"/>
    <property type="molecule type" value="Genomic_DNA"/>
</dbReference>
<reference evidence="3 4" key="1">
    <citation type="submission" date="2019-07" db="EMBL/GenBank/DDBJ databases">
        <title>Draft genome assembly of a fouling barnacle, Amphibalanus amphitrite (Darwin, 1854): The first reference genome for Thecostraca.</title>
        <authorList>
            <person name="Kim W."/>
        </authorList>
    </citation>
    <scope>NUCLEOTIDE SEQUENCE [LARGE SCALE GENOMIC DNA]</scope>
    <source>
        <strain evidence="3">SNU_AA5</strain>
        <tissue evidence="3">Soma without cirri and trophi</tissue>
    </source>
</reference>
<sequence>MDDAVLKEAITRVLKDDIFVDIIRDQVRAAVDSAVAARDSEIEALKEELAETRAQLNGLEQYSRRLCLDVSGIPETPNEDTDRLVMDTARLAGVDVCKGDIDRSHRVGAVKPGRPRTLLVRFVSYAKREAFYGARRQLRQPRSFEGSTVTTAVASKVFVTDNLTRENQHILYRARQFRKEGKLFAAWSDVGKLKVRLRENGPTTVIRTMKDLQKFVNSAAERRKPQAPMETDGDGFRRVTRGNKSSAK</sequence>
<dbReference type="Proteomes" id="UP000440578">
    <property type="component" value="Unassembled WGS sequence"/>
</dbReference>
<protein>
    <submittedName>
        <fullName evidence="3">Uncharacterized protein</fullName>
    </submittedName>
</protein>
<feature type="region of interest" description="Disordered" evidence="2">
    <location>
        <begin position="219"/>
        <end position="248"/>
    </location>
</feature>
<keyword evidence="4" id="KW-1185">Reference proteome</keyword>
<dbReference type="AlphaFoldDB" id="A0A6A4V3R7"/>
<dbReference type="OrthoDB" id="10066957at2759"/>
<gene>
    <name evidence="3" type="ORF">FJT64_010888</name>
</gene>
<evidence type="ECO:0000256" key="2">
    <source>
        <dbReference type="SAM" id="MobiDB-lite"/>
    </source>
</evidence>
<evidence type="ECO:0000313" key="4">
    <source>
        <dbReference type="Proteomes" id="UP000440578"/>
    </source>
</evidence>
<name>A0A6A4V3R7_AMPAM</name>